<keyword evidence="5" id="KW-1185">Reference proteome</keyword>
<feature type="non-terminal residue" evidence="4">
    <location>
        <position position="1"/>
    </location>
</feature>
<evidence type="ECO:0000313" key="5">
    <source>
        <dbReference type="Proteomes" id="UP000752696"/>
    </source>
</evidence>
<comment type="caution">
    <text evidence="4">The sequence shown here is derived from an EMBL/GenBank/DDBJ whole genome shotgun (WGS) entry which is preliminary data.</text>
</comment>
<dbReference type="InterPro" id="IPR032011">
    <property type="entry name" value="DUF4794"/>
</dbReference>
<accession>A0A6V7GXK7</accession>
<feature type="signal peptide" evidence="2">
    <location>
        <begin position="1"/>
        <end position="19"/>
    </location>
</feature>
<reference evidence="4" key="1">
    <citation type="submission" date="2020-07" db="EMBL/GenBank/DDBJ databases">
        <authorList>
            <person name="Nazaruddin N."/>
        </authorList>
    </citation>
    <scope>NUCLEOTIDE SEQUENCE</scope>
</reference>
<organism evidence="4 5">
    <name type="scientific">Heterotrigona itama</name>
    <dbReference type="NCBI Taxonomy" id="395501"/>
    <lineage>
        <taxon>Eukaryota</taxon>
        <taxon>Metazoa</taxon>
        <taxon>Ecdysozoa</taxon>
        <taxon>Arthropoda</taxon>
        <taxon>Hexapoda</taxon>
        <taxon>Insecta</taxon>
        <taxon>Pterygota</taxon>
        <taxon>Neoptera</taxon>
        <taxon>Endopterygota</taxon>
        <taxon>Hymenoptera</taxon>
        <taxon>Apocrita</taxon>
        <taxon>Aculeata</taxon>
        <taxon>Apoidea</taxon>
        <taxon>Anthophila</taxon>
        <taxon>Apidae</taxon>
        <taxon>Heterotrigona</taxon>
    </lineage>
</organism>
<evidence type="ECO:0000313" key="4">
    <source>
        <dbReference type="EMBL" id="CAD1468352.1"/>
    </source>
</evidence>
<dbReference type="OrthoDB" id="8197587at2759"/>
<dbReference type="AlphaFoldDB" id="A0A6V7GXK7"/>
<sequence length="330" mass="35914">SFRFKVYVAFALLMATVMAEPPRYRPQQQRQFYIARQQEETTTADNAPYPPSGWRPAGPAFNLPQRTPQRQYGAPSAPQQQYGAPAAAPQQQYGAPSAPQQQYGAPSAPQQQYGAPAVPQQQYGTPSAPQQQYGAPSAPQQQYGAPAVPQQQYGPPQETTTAEVPTTTEAEDATTSVTGITDSESEPVNSVNELDDEDVDEQQPQQSGEYYVALPDGRLQRVRYVSRQNIEAMKYFAKIRAENVEPLRGPIYAYAPLQKLQIVPAGLQLSVAPVSSIAPQAPSAADSKPQKLEIQPVATQVQYQYDNPAGVLPLAAYAGSSDSRYLLTLP</sequence>
<feature type="region of interest" description="Disordered" evidence="1">
    <location>
        <begin position="38"/>
        <end position="211"/>
    </location>
</feature>
<feature type="domain" description="DUF4794" evidence="3">
    <location>
        <begin position="46"/>
        <end position="116"/>
    </location>
</feature>
<feature type="compositionally biased region" description="Polar residues" evidence="1">
    <location>
        <begin position="108"/>
        <end position="154"/>
    </location>
</feature>
<feature type="chain" id="PRO_5028091791" description="DUF4794 domain-containing protein" evidence="2">
    <location>
        <begin position="20"/>
        <end position="330"/>
    </location>
</feature>
<dbReference type="Proteomes" id="UP000752696">
    <property type="component" value="Unassembled WGS sequence"/>
</dbReference>
<evidence type="ECO:0000259" key="3">
    <source>
        <dbReference type="Pfam" id="PF16042"/>
    </source>
</evidence>
<proteinExistence type="predicted"/>
<gene>
    <name evidence="4" type="ORF">MHI_LOCUS39366</name>
</gene>
<protein>
    <recommendedName>
        <fullName evidence="3">DUF4794 domain-containing protein</fullName>
    </recommendedName>
</protein>
<feature type="compositionally biased region" description="Low complexity" evidence="1">
    <location>
        <begin position="158"/>
        <end position="178"/>
    </location>
</feature>
<dbReference type="EMBL" id="CAJDYZ010000473">
    <property type="protein sequence ID" value="CAD1468352.1"/>
    <property type="molecule type" value="Genomic_DNA"/>
</dbReference>
<keyword evidence="2" id="KW-0732">Signal</keyword>
<name>A0A6V7GXK7_9HYME</name>
<feature type="compositionally biased region" description="Polar residues" evidence="1">
    <location>
        <begin position="179"/>
        <end position="192"/>
    </location>
</feature>
<evidence type="ECO:0000256" key="1">
    <source>
        <dbReference type="SAM" id="MobiDB-lite"/>
    </source>
</evidence>
<dbReference type="Pfam" id="PF16042">
    <property type="entry name" value="DUF4794"/>
    <property type="match status" value="1"/>
</dbReference>
<feature type="compositionally biased region" description="Low complexity" evidence="1">
    <location>
        <begin position="73"/>
        <end position="103"/>
    </location>
</feature>
<evidence type="ECO:0000256" key="2">
    <source>
        <dbReference type="SAM" id="SignalP"/>
    </source>
</evidence>